<dbReference type="AlphaFoldDB" id="A0A5C7FNT4"/>
<dbReference type="GO" id="GO:0003677">
    <property type="term" value="F:DNA binding"/>
    <property type="evidence" value="ECO:0007669"/>
    <property type="project" value="InterPro"/>
</dbReference>
<organism evidence="2 3">
    <name type="scientific">Neolewinella aurantiaca</name>
    <dbReference type="NCBI Taxonomy" id="2602767"/>
    <lineage>
        <taxon>Bacteria</taxon>
        <taxon>Pseudomonadati</taxon>
        <taxon>Bacteroidota</taxon>
        <taxon>Saprospiria</taxon>
        <taxon>Saprospirales</taxon>
        <taxon>Lewinellaceae</taxon>
        <taxon>Neolewinella</taxon>
    </lineage>
</organism>
<name>A0A5C7FNT4_9BACT</name>
<dbReference type="GO" id="GO:0006313">
    <property type="term" value="P:DNA transposition"/>
    <property type="evidence" value="ECO:0007669"/>
    <property type="project" value="InterPro"/>
</dbReference>
<dbReference type="EMBL" id="VOXD01000015">
    <property type="protein sequence ID" value="TXF89270.1"/>
    <property type="molecule type" value="Genomic_DNA"/>
</dbReference>
<dbReference type="Gene3D" id="3.90.350.10">
    <property type="entry name" value="Transposase Inhibitor Protein From Tn5, Chain A, domain 1"/>
    <property type="match status" value="1"/>
</dbReference>
<dbReference type="GO" id="GO:0004803">
    <property type="term" value="F:transposase activity"/>
    <property type="evidence" value="ECO:0007669"/>
    <property type="project" value="InterPro"/>
</dbReference>
<dbReference type="Proteomes" id="UP000321907">
    <property type="component" value="Unassembled WGS sequence"/>
</dbReference>
<dbReference type="OrthoDB" id="634338at2"/>
<comment type="caution">
    <text evidence="2">The sequence shown here is derived from an EMBL/GenBank/DDBJ whole genome shotgun (WGS) entry which is preliminary data.</text>
</comment>
<dbReference type="Pfam" id="PF01609">
    <property type="entry name" value="DDE_Tnp_1"/>
    <property type="match status" value="1"/>
</dbReference>
<evidence type="ECO:0000313" key="2">
    <source>
        <dbReference type="EMBL" id="TXF89270.1"/>
    </source>
</evidence>
<reference evidence="2 3" key="1">
    <citation type="submission" date="2019-08" db="EMBL/GenBank/DDBJ databases">
        <title>Lewinella sp. strain SSH13 Genome sequencing and assembly.</title>
        <authorList>
            <person name="Kim I."/>
        </authorList>
    </citation>
    <scope>NUCLEOTIDE SEQUENCE [LARGE SCALE GENOMIC DNA]</scope>
    <source>
        <strain evidence="2 3">SSH13</strain>
    </source>
</reference>
<proteinExistence type="predicted"/>
<accession>A0A5C7FNT4</accession>
<dbReference type="InterPro" id="IPR002559">
    <property type="entry name" value="Transposase_11"/>
</dbReference>
<dbReference type="SUPFAM" id="SSF53098">
    <property type="entry name" value="Ribonuclease H-like"/>
    <property type="match status" value="1"/>
</dbReference>
<evidence type="ECO:0000259" key="1">
    <source>
        <dbReference type="Pfam" id="PF01609"/>
    </source>
</evidence>
<dbReference type="InterPro" id="IPR012337">
    <property type="entry name" value="RNaseH-like_sf"/>
</dbReference>
<evidence type="ECO:0000313" key="3">
    <source>
        <dbReference type="Proteomes" id="UP000321907"/>
    </source>
</evidence>
<sequence length="403" mass="46032">MTCSTKIEILASQILQKLSITGAWRTRFLLHLFGLWPALLGRHNFVNLGRQGDFIEYTYRKHFDKPFDWLAFNLILVKEQASDELIIGVDPSYIPKAGKHTAGVGRFHSGKAGRRKPGIEITGLAAIDMTDKTAYHLEAVQTIDREEGESELAYYARIIEERAEELLKVSKYIVADAFFSRNPFMGRVVAAGFHVITRARKDISLRYYHQPKPGVRKRKWDGKVDLAQLDTAVFSRVDDLETPERCVWQGVVNQKSVKLEVKAVIIQELDNEGQIKEIRTYLSTDTSLTAAEIMRKYAYRFQQEFLFRDGKQFVGLEQGQGRSKEKIHFHTNMALTTVNLAKIAHYLDQPASHRVAFSMSDITTAYRNERLALHIFRKCGIDPHTPKMQAVIKELKVFGARTA</sequence>
<protein>
    <submittedName>
        <fullName evidence="2">Transposase</fullName>
    </submittedName>
</protein>
<keyword evidence="3" id="KW-1185">Reference proteome</keyword>
<gene>
    <name evidence="2" type="ORF">FUA23_10995</name>
</gene>
<feature type="domain" description="Transposase IS4-like" evidence="1">
    <location>
        <begin position="162"/>
        <end position="340"/>
    </location>
</feature>